<feature type="transmembrane region" description="Helical" evidence="2">
    <location>
        <begin position="208"/>
        <end position="230"/>
    </location>
</feature>
<proteinExistence type="predicted"/>
<sequence length="589" mass="65211">MADKIIIAELDIDVDELESRQASLLKQQQAIKDEQKALQAELKKTGQFTDEQAKAYVKNDAALKNLNQSYQTNKKVLAESTTSLAGLNDALNKQIKTEQAAKDNNRELIRVRGQLDKTSKDYARNLEIINNRIDENNDFIGENVSQLEKQKINIGNYASAIEGATEQLDRMIPGLGQVTKGIATKAKATLASTTATNGATKGLKLFRVALISTGIGAIVVLLGSLVSAFLSTQEGIDAVTSVTRPFFAVLNRLKGLVQELASGAFAGLAMILNGDIKAGLAVIKGAFTDAVGGVTEAVKGGIEAGKQLDELSKQIERTEINLIKNRARLNNEFERQKSIAEDVTVSERERIKAAQAAQSAQNDLLNQEQKFLDLKIKRMELEQSLNDTSREDEKELAELIAQRTDFEAAATGKRISVRNLENSIRQGIANQQKARNAELAADEEKMAADRLKRAEEEKKAAEERVAEELRLEKEKNEELARIAKDEADRLAAEDKVRKAIEFEEELSGLRAQGASKTAIRLAELDQQRQLEIQAAKDSIQNAELLQRQITLIEEKYSQARTEIKAQEEANELELVQQTYASLPFRYIFF</sequence>
<dbReference type="Proteomes" id="UP000240608">
    <property type="component" value="Unassembled WGS sequence"/>
</dbReference>
<evidence type="ECO:0000256" key="1">
    <source>
        <dbReference type="SAM" id="Coils"/>
    </source>
</evidence>
<evidence type="ECO:0000256" key="2">
    <source>
        <dbReference type="SAM" id="Phobius"/>
    </source>
</evidence>
<protein>
    <recommendedName>
        <fullName evidence="5">Phage tail tape measure protein</fullName>
    </recommendedName>
</protein>
<feature type="coiled-coil region" evidence="1">
    <location>
        <begin position="7"/>
        <end position="34"/>
    </location>
</feature>
<dbReference type="EMBL" id="PYVU01000093">
    <property type="protein sequence ID" value="PTB95693.1"/>
    <property type="molecule type" value="Genomic_DNA"/>
</dbReference>
<comment type="caution">
    <text evidence="3">The sequence shown here is derived from an EMBL/GenBank/DDBJ whole genome shotgun (WGS) entry which is preliminary data.</text>
</comment>
<organism evidence="3 4">
    <name type="scientific">Marivirga lumbricoides</name>
    <dbReference type="NCBI Taxonomy" id="1046115"/>
    <lineage>
        <taxon>Bacteria</taxon>
        <taxon>Pseudomonadati</taxon>
        <taxon>Bacteroidota</taxon>
        <taxon>Cytophagia</taxon>
        <taxon>Cytophagales</taxon>
        <taxon>Marivirgaceae</taxon>
        <taxon>Marivirga</taxon>
    </lineage>
</organism>
<reference evidence="3 4" key="1">
    <citation type="submission" date="2018-03" db="EMBL/GenBank/DDBJ databases">
        <title>Cross-interface Injection: A General Nanoliter Liquid Handling Method Applied to Single Cells Genome Amplification Automated Nanoliter Liquid Handling Applied to Single Cell Multiple Displacement Amplification.</title>
        <authorList>
            <person name="Yun J."/>
            <person name="Xu P."/>
            <person name="Xu J."/>
            <person name="Dai X."/>
            <person name="Wang Y."/>
            <person name="Zheng X."/>
            <person name="Cao C."/>
            <person name="Yi Q."/>
            <person name="Zhu Y."/>
            <person name="Wang L."/>
            <person name="Dong Z."/>
            <person name="Huang Y."/>
            <person name="Huang L."/>
            <person name="Du W."/>
        </authorList>
    </citation>
    <scope>NUCLEOTIDE SEQUENCE [LARGE SCALE GENOMIC DNA]</scope>
    <source>
        <strain evidence="3 4">Z-D1-2</strain>
    </source>
</reference>
<keyword evidence="1" id="KW-0175">Coiled coil</keyword>
<gene>
    <name evidence="3" type="ORF">C9994_10615</name>
</gene>
<dbReference type="AlphaFoldDB" id="A0A2T4DPE6"/>
<evidence type="ECO:0000313" key="4">
    <source>
        <dbReference type="Proteomes" id="UP000240608"/>
    </source>
</evidence>
<keyword evidence="2" id="KW-0812">Transmembrane</keyword>
<accession>A0A2T4DPE6</accession>
<keyword evidence="2" id="KW-1133">Transmembrane helix</keyword>
<evidence type="ECO:0000313" key="3">
    <source>
        <dbReference type="EMBL" id="PTB95693.1"/>
    </source>
</evidence>
<feature type="coiled-coil region" evidence="1">
    <location>
        <begin position="434"/>
        <end position="569"/>
    </location>
</feature>
<keyword evidence="2" id="KW-0472">Membrane</keyword>
<name>A0A2T4DPE6_9BACT</name>
<evidence type="ECO:0008006" key="5">
    <source>
        <dbReference type="Google" id="ProtNLM"/>
    </source>
</evidence>